<dbReference type="PROSITE" id="PS51459">
    <property type="entry name" value="FIDO"/>
    <property type="match status" value="1"/>
</dbReference>
<keyword evidence="5" id="KW-1185">Reference proteome</keyword>
<dbReference type="OrthoDB" id="9814400at2"/>
<dbReference type="InterPro" id="IPR003812">
    <property type="entry name" value="Fido"/>
</dbReference>
<dbReference type="RefSeq" id="WP_141814243.1">
    <property type="nucleotide sequence ID" value="NZ_VFPL01000001.1"/>
</dbReference>
<sequence>MLSDYLYDFNTVLKTFREKFPVQAWTATFREQLVNDFTYFSSRIENRKLEYGETISFLNGELVRKEKLASLLELATHKKVLEAILNEYNEFKLSEDSIKKIHLALMSIKYHSEPDFDPKMAGVYRNYPVEGSREPFFPNKQYVPHFNIEFAMASHMDSFIYRFENIDNSQDETHLITALAYFHNIFLNKIHPFGDGNGRVCRMVMGILMIKNDCPPIFRKILNDEDMMLYINTIIECEGTDSDLPLVKLLANGMTNYMLERLND</sequence>
<evidence type="ECO:0000313" key="4">
    <source>
        <dbReference type="EMBL" id="KAA8473713.1"/>
    </source>
</evidence>
<evidence type="ECO:0000256" key="2">
    <source>
        <dbReference type="PIRSR" id="PIRSR640198-2"/>
    </source>
</evidence>
<dbReference type="InterPro" id="IPR040198">
    <property type="entry name" value="Fido_containing"/>
</dbReference>
<evidence type="ECO:0000259" key="3">
    <source>
        <dbReference type="PROSITE" id="PS51459"/>
    </source>
</evidence>
<accession>A0A5M9GGI5</accession>
<dbReference type="PANTHER" id="PTHR13504:SF38">
    <property type="entry name" value="FIDO DOMAIN-CONTAINING PROTEIN"/>
    <property type="match status" value="1"/>
</dbReference>
<evidence type="ECO:0000256" key="1">
    <source>
        <dbReference type="PIRSR" id="PIRSR640198-1"/>
    </source>
</evidence>
<comment type="caution">
    <text evidence="4">The sequence shown here is derived from an EMBL/GenBank/DDBJ whole genome shotgun (WGS) entry which is preliminary data.</text>
</comment>
<dbReference type="PANTHER" id="PTHR13504">
    <property type="entry name" value="FIDO DOMAIN-CONTAINING PROTEIN DDB_G0283145"/>
    <property type="match status" value="1"/>
</dbReference>
<name>A0A5M9GGI5_9SPHI</name>
<dbReference type="Proteomes" id="UP000322918">
    <property type="component" value="Unassembled WGS sequence"/>
</dbReference>
<protein>
    <submittedName>
        <fullName evidence="4">Cell filamentation protein Fic</fullName>
    </submittedName>
</protein>
<dbReference type="AlphaFoldDB" id="A0A5M9GGI5"/>
<dbReference type="Gene3D" id="1.10.3290.10">
    <property type="entry name" value="Fido-like domain"/>
    <property type="match status" value="1"/>
</dbReference>
<keyword evidence="2" id="KW-0067">ATP-binding</keyword>
<gene>
    <name evidence="4" type="ORF">F1649_22635</name>
</gene>
<dbReference type="GO" id="GO:0005524">
    <property type="term" value="F:ATP binding"/>
    <property type="evidence" value="ECO:0007669"/>
    <property type="project" value="UniProtKB-KW"/>
</dbReference>
<feature type="domain" description="Fido" evidence="3">
    <location>
        <begin position="93"/>
        <end position="252"/>
    </location>
</feature>
<keyword evidence="2" id="KW-0547">Nucleotide-binding</keyword>
<reference evidence="4 5" key="1">
    <citation type="submission" date="2019-09" db="EMBL/GenBank/DDBJ databases">
        <title>Pararcticibacter amylolyticus gen. nov., sp. nov., isolated from a rottenly hemp rope, and reclassification of Pedobacter tournemirensis as Pararcticibacter tournemirensis comb. nov.</title>
        <authorList>
            <person name="Cai Y."/>
        </authorList>
    </citation>
    <scope>NUCLEOTIDE SEQUENCE [LARGE SCALE GENOMIC DNA]</scope>
    <source>
        <strain evidence="4 5">TF5-37.2-LB10</strain>
    </source>
</reference>
<evidence type="ECO:0000313" key="5">
    <source>
        <dbReference type="Proteomes" id="UP000322918"/>
    </source>
</evidence>
<dbReference type="SUPFAM" id="SSF140931">
    <property type="entry name" value="Fic-like"/>
    <property type="match status" value="1"/>
</dbReference>
<dbReference type="EMBL" id="VWNE01000074">
    <property type="protein sequence ID" value="KAA8473713.1"/>
    <property type="molecule type" value="Genomic_DNA"/>
</dbReference>
<feature type="binding site" evidence="2">
    <location>
        <begin position="195"/>
        <end position="202"/>
    </location>
    <ligand>
        <name>ATP</name>
        <dbReference type="ChEBI" id="CHEBI:30616"/>
    </ligand>
</feature>
<feature type="active site" evidence="1">
    <location>
        <position position="191"/>
    </location>
</feature>
<dbReference type="Pfam" id="PF02661">
    <property type="entry name" value="Fic"/>
    <property type="match status" value="1"/>
</dbReference>
<proteinExistence type="predicted"/>
<dbReference type="InterPro" id="IPR036597">
    <property type="entry name" value="Fido-like_dom_sf"/>
</dbReference>
<organism evidence="4 5">
    <name type="scientific">Arcticibacter tournemirensis</name>
    <dbReference type="NCBI Taxonomy" id="699437"/>
    <lineage>
        <taxon>Bacteria</taxon>
        <taxon>Pseudomonadati</taxon>
        <taxon>Bacteroidota</taxon>
        <taxon>Sphingobacteriia</taxon>
        <taxon>Sphingobacteriales</taxon>
        <taxon>Sphingobacteriaceae</taxon>
        <taxon>Arcticibacter</taxon>
    </lineage>
</organism>